<sequence length="292" mass="33233">MSSYMMRIQNDAISQSFVEIPEVKSSPFQGLESRPIIEKLEVLGSVLNEQANLLDEWRENVIQLLLRPLVDEEGEAEITGEEYEDSTKIQDDLMAYTLVLRAAIADRQDAPSGLVNDRVKYETRVAKRLAKEGDGPAPEKVLELLDQREQSRPEQESGCFRGIITELRELATKLRHDAAGGSDRARIELEIVQKQLNLTQDQIGEQNKASSALERELDRFTLAMNARVEYYRQLQAVSDTVAVRERAENENIDAIMSTLLIEEQSTQRRFITAQSKHRYRESSGFMIRGKSC</sequence>
<gene>
    <name evidence="2" type="ORF">SLS62_000872</name>
</gene>
<dbReference type="EMBL" id="JAKJXP020000003">
    <property type="protein sequence ID" value="KAK7757322.1"/>
    <property type="molecule type" value="Genomic_DNA"/>
</dbReference>
<name>A0AAN9YWL8_9PEZI</name>
<dbReference type="Proteomes" id="UP001320420">
    <property type="component" value="Unassembled WGS sequence"/>
</dbReference>
<evidence type="ECO:0000259" key="1">
    <source>
        <dbReference type="Pfam" id="PF26021"/>
    </source>
</evidence>
<evidence type="ECO:0000313" key="2">
    <source>
        <dbReference type="EMBL" id="KAK7757322.1"/>
    </source>
</evidence>
<keyword evidence="3" id="KW-1185">Reference proteome</keyword>
<organism evidence="2 3">
    <name type="scientific">Diatrype stigma</name>
    <dbReference type="NCBI Taxonomy" id="117547"/>
    <lineage>
        <taxon>Eukaryota</taxon>
        <taxon>Fungi</taxon>
        <taxon>Dikarya</taxon>
        <taxon>Ascomycota</taxon>
        <taxon>Pezizomycotina</taxon>
        <taxon>Sordariomycetes</taxon>
        <taxon>Xylariomycetidae</taxon>
        <taxon>Xylariales</taxon>
        <taxon>Diatrypaceae</taxon>
        <taxon>Diatrype</taxon>
    </lineage>
</organism>
<dbReference type="AlphaFoldDB" id="A0AAN9YWL8"/>
<evidence type="ECO:0000313" key="3">
    <source>
        <dbReference type="Proteomes" id="UP001320420"/>
    </source>
</evidence>
<proteinExistence type="predicted"/>
<reference evidence="2 3" key="1">
    <citation type="submission" date="2024-02" db="EMBL/GenBank/DDBJ databases">
        <title>De novo assembly and annotation of 12 fungi associated with fruit tree decline syndrome in Ontario, Canada.</title>
        <authorList>
            <person name="Sulman M."/>
            <person name="Ellouze W."/>
            <person name="Ilyukhin E."/>
        </authorList>
    </citation>
    <scope>NUCLEOTIDE SEQUENCE [LARGE SCALE GENOMIC DNA]</scope>
    <source>
        <strain evidence="2 3">M11/M66-122</strain>
    </source>
</reference>
<feature type="domain" description="C144.05-like alpha-helical" evidence="1">
    <location>
        <begin position="3"/>
        <end position="236"/>
    </location>
</feature>
<comment type="caution">
    <text evidence="2">The sequence shown here is derived from an EMBL/GenBank/DDBJ whole genome shotgun (WGS) entry which is preliminary data.</text>
</comment>
<protein>
    <recommendedName>
        <fullName evidence="1">C144.05-like alpha-helical domain-containing protein</fullName>
    </recommendedName>
</protein>
<dbReference type="Pfam" id="PF26021">
    <property type="entry name" value="Ferritin_C144_05"/>
    <property type="match status" value="1"/>
</dbReference>
<accession>A0AAN9YWL8</accession>
<dbReference type="InterPro" id="IPR059033">
    <property type="entry name" value="C144_05_dom"/>
</dbReference>